<keyword evidence="2" id="KW-0961">Cell wall biogenesis/degradation</keyword>
<dbReference type="Proteomes" id="UP000230973">
    <property type="component" value="Unassembled WGS sequence"/>
</dbReference>
<feature type="domain" description="Mur ligase C-terminal" evidence="3">
    <location>
        <begin position="283"/>
        <end position="415"/>
    </location>
</feature>
<comment type="similarity">
    <text evidence="1">Belongs to the MurCDEF family. MurE subfamily.</text>
</comment>
<dbReference type="EMBL" id="PFLC01000014">
    <property type="protein sequence ID" value="PIY63203.1"/>
    <property type="molecule type" value="Genomic_DNA"/>
</dbReference>
<dbReference type="NCBIfam" id="TIGR01085">
    <property type="entry name" value="murE"/>
    <property type="match status" value="1"/>
</dbReference>
<dbReference type="Gene3D" id="3.40.1190.10">
    <property type="entry name" value="Mur-like, catalytic domain"/>
    <property type="match status" value="1"/>
</dbReference>
<dbReference type="SUPFAM" id="SSF53244">
    <property type="entry name" value="MurD-like peptide ligases, peptide-binding domain"/>
    <property type="match status" value="1"/>
</dbReference>
<reference evidence="6" key="1">
    <citation type="submission" date="2017-09" db="EMBL/GenBank/DDBJ databases">
        <title>Depth-based differentiation of microbial function through sediment-hosted aquifers and enrichment of novel symbionts in the deep terrestrial subsurface.</title>
        <authorList>
            <person name="Probst A.J."/>
            <person name="Ladd B."/>
            <person name="Jarett J.K."/>
            <person name="Geller-Mcgrath D.E."/>
            <person name="Sieber C.M.K."/>
            <person name="Emerson J.B."/>
            <person name="Anantharaman K."/>
            <person name="Thomas B.C."/>
            <person name="Malmstrom R."/>
            <person name="Stieglmeier M."/>
            <person name="Klingl A."/>
            <person name="Woyke T."/>
            <person name="Ryan C.M."/>
            <person name="Banfield J.F."/>
        </authorList>
    </citation>
    <scope>NUCLEOTIDE SEQUENCE [LARGE SCALE GENOMIC DNA]</scope>
</reference>
<feature type="domain" description="Mur ligase central" evidence="4">
    <location>
        <begin position="41"/>
        <end position="260"/>
    </location>
</feature>
<keyword evidence="2" id="KW-0131">Cell cycle</keyword>
<name>A0A2M7QBP3_9BACT</name>
<comment type="caution">
    <text evidence="5">The sequence shown here is derived from an EMBL/GenBank/DDBJ whole genome shotgun (WGS) entry which is preliminary data.</text>
</comment>
<gene>
    <name evidence="5" type="ORF">COY93_01140</name>
</gene>
<evidence type="ECO:0000259" key="3">
    <source>
        <dbReference type="Pfam" id="PF02875"/>
    </source>
</evidence>
<dbReference type="GO" id="GO:0005524">
    <property type="term" value="F:ATP binding"/>
    <property type="evidence" value="ECO:0007669"/>
    <property type="project" value="InterPro"/>
</dbReference>
<dbReference type="InterPro" id="IPR004101">
    <property type="entry name" value="Mur_ligase_C"/>
</dbReference>
<dbReference type="GO" id="GO:0071555">
    <property type="term" value="P:cell wall organization"/>
    <property type="evidence" value="ECO:0007669"/>
    <property type="project" value="UniProtKB-KW"/>
</dbReference>
<accession>A0A2M7QBP3</accession>
<dbReference type="PANTHER" id="PTHR23135">
    <property type="entry name" value="MUR LIGASE FAMILY MEMBER"/>
    <property type="match status" value="1"/>
</dbReference>
<dbReference type="Pfam" id="PF08245">
    <property type="entry name" value="Mur_ligase_M"/>
    <property type="match status" value="1"/>
</dbReference>
<comment type="pathway">
    <text evidence="2">Cell wall biogenesis; peptidoglycan biosynthesis.</text>
</comment>
<protein>
    <recommendedName>
        <fullName evidence="7">UDP-N-acetylmuramoyl-L-alanyl-D-glutamate--2, 6-diaminopimelate ligase</fullName>
    </recommendedName>
</protein>
<dbReference type="GO" id="GO:0005737">
    <property type="term" value="C:cytoplasm"/>
    <property type="evidence" value="ECO:0007669"/>
    <property type="project" value="UniProtKB-SubCell"/>
</dbReference>
<dbReference type="GO" id="GO:0016881">
    <property type="term" value="F:acid-amino acid ligase activity"/>
    <property type="evidence" value="ECO:0007669"/>
    <property type="project" value="InterPro"/>
</dbReference>
<keyword evidence="2" id="KW-0132">Cell division</keyword>
<evidence type="ECO:0000313" key="6">
    <source>
        <dbReference type="Proteomes" id="UP000230973"/>
    </source>
</evidence>
<keyword evidence="2" id="KW-0573">Peptidoglycan synthesis</keyword>
<evidence type="ECO:0000256" key="1">
    <source>
        <dbReference type="ARBA" id="ARBA00005898"/>
    </source>
</evidence>
<evidence type="ECO:0000259" key="4">
    <source>
        <dbReference type="Pfam" id="PF08245"/>
    </source>
</evidence>
<dbReference type="InterPro" id="IPR036565">
    <property type="entry name" value="Mur-like_cat_sf"/>
</dbReference>
<evidence type="ECO:0000256" key="2">
    <source>
        <dbReference type="RuleBase" id="RU004135"/>
    </source>
</evidence>
<dbReference type="InterPro" id="IPR036615">
    <property type="entry name" value="Mur_ligase_C_dom_sf"/>
</dbReference>
<dbReference type="SUPFAM" id="SSF53623">
    <property type="entry name" value="MurD-like peptide ligases, catalytic domain"/>
    <property type="match status" value="1"/>
</dbReference>
<dbReference type="GO" id="GO:0051301">
    <property type="term" value="P:cell division"/>
    <property type="evidence" value="ECO:0007669"/>
    <property type="project" value="UniProtKB-KW"/>
</dbReference>
<dbReference type="AlphaFoldDB" id="A0A2M7QBP3"/>
<dbReference type="InterPro" id="IPR005761">
    <property type="entry name" value="UDP-N-AcMur-Glu-dNH2Pim_ligase"/>
</dbReference>
<evidence type="ECO:0008006" key="7">
    <source>
        <dbReference type="Google" id="ProtNLM"/>
    </source>
</evidence>
<comment type="subcellular location">
    <subcellularLocation>
        <location evidence="2">Cytoplasm</location>
    </subcellularLocation>
</comment>
<evidence type="ECO:0000313" key="5">
    <source>
        <dbReference type="EMBL" id="PIY63203.1"/>
    </source>
</evidence>
<dbReference type="GO" id="GO:0009252">
    <property type="term" value="P:peptidoglycan biosynthetic process"/>
    <property type="evidence" value="ECO:0007669"/>
    <property type="project" value="UniProtKB-UniPathway"/>
</dbReference>
<dbReference type="UniPathway" id="UPA00219"/>
<dbReference type="GO" id="GO:0008360">
    <property type="term" value="P:regulation of cell shape"/>
    <property type="evidence" value="ECO:0007669"/>
    <property type="project" value="UniProtKB-KW"/>
</dbReference>
<sequence>MKSLLKKLLPAAFFRAYHRLLSWLASVCFGHPSERMVVIGITGTNGKSTVANMIAWLFERSGRKVGMTTTANFKVADREWLNDTKMTMLGRFRLQSLLRQMVAADCSLAAVETSSEGIRQYRHSGINYDTAVFTNLTPEHIESHGGFDNYRRAKGRLFAKLSHDRHKRLEGRTVPKTSVVNLGDEHADFFLGFSADRKIGFFVPRTAGDRPPERSDVETVRTEDLSVGADGSSFRVCGVPFGLTMPGRFNVENAMAAVCVGLAHGLDLAAMSESLRIMPTVPGRIERIDEGQPFGVIVDYAPEPESFRKLYEVVDLLPKRRVIHVLGSTGGGRDTDRRPVLGRLAAEKAQVVIVTNEDPYDDDPPTIVRDVAAGAREAGKRDGVDLFEILDRREAIAKAIGLAEDGDLVLVTGKGCEQAMVVAGGRKIPWDDRTELRRAIRERYGSKARETNDSTYGF</sequence>
<organism evidence="5 6">
    <name type="scientific">Candidatus Uhrbacteria bacterium CG_4_10_14_0_8_um_filter_58_22</name>
    <dbReference type="NCBI Taxonomy" id="1975029"/>
    <lineage>
        <taxon>Bacteria</taxon>
        <taxon>Candidatus Uhriibacteriota</taxon>
    </lineage>
</organism>
<dbReference type="Pfam" id="PF02875">
    <property type="entry name" value="Mur_ligase_C"/>
    <property type="match status" value="1"/>
</dbReference>
<proteinExistence type="inferred from homology"/>
<keyword evidence="2" id="KW-0133">Cell shape</keyword>
<dbReference type="InterPro" id="IPR013221">
    <property type="entry name" value="Mur_ligase_cen"/>
</dbReference>
<dbReference type="Gene3D" id="3.90.190.20">
    <property type="entry name" value="Mur ligase, C-terminal domain"/>
    <property type="match status" value="1"/>
</dbReference>
<dbReference type="PANTHER" id="PTHR23135:SF4">
    <property type="entry name" value="UDP-N-ACETYLMURAMOYL-L-ALANYL-D-GLUTAMATE--2,6-DIAMINOPIMELATE LIGASE MURE HOMOLOG, CHLOROPLASTIC"/>
    <property type="match status" value="1"/>
</dbReference>